<keyword evidence="2" id="KW-1185">Reference proteome</keyword>
<name>W4UMF9_9BACE</name>
<evidence type="ECO:0000313" key="1">
    <source>
        <dbReference type="EMBL" id="GAE81997.1"/>
    </source>
</evidence>
<gene>
    <name evidence="1" type="ORF">JCM10512_166</name>
</gene>
<proteinExistence type="predicted"/>
<dbReference type="Proteomes" id="UP000019131">
    <property type="component" value="Unassembled WGS sequence"/>
</dbReference>
<sequence>MRKIYLVGIWVIIVGSLSSCRQENQALDKAMEEAGKNRLELLKVIDYYRNVDNRDPLKLKAALFLIENMPVHGGVWSEAIGTFREKVYEADSLLPMEILNKWWNELEDVNKPIFKPDLNNLKADFLIQNIDKAFEVWYASAWRKDVSFINFCHHILPYRLEKELLADGWRDSLYQAYYPLVKDIKTLKEAYEIVHYEVGQRLSSSSSDFPYKIDVVAMQHQLKATCLQRCIMISSVMRALGIPTAIDYVGSWGNYSTRVMRGSL</sequence>
<evidence type="ECO:0008006" key="3">
    <source>
        <dbReference type="Google" id="ProtNLM"/>
    </source>
</evidence>
<dbReference type="EMBL" id="BAIV01000001">
    <property type="protein sequence ID" value="GAE81997.1"/>
    <property type="molecule type" value="Genomic_DNA"/>
</dbReference>
<evidence type="ECO:0000313" key="2">
    <source>
        <dbReference type="Proteomes" id="UP000019131"/>
    </source>
</evidence>
<protein>
    <recommendedName>
        <fullName evidence="3">Transglutaminase-like domain-containing protein</fullName>
    </recommendedName>
</protein>
<dbReference type="PANTHER" id="PTHR35532:SF5">
    <property type="entry name" value="CARBOHYDRATE-BINDING DOMAIN-CONTAINING PROTEIN"/>
    <property type="match status" value="1"/>
</dbReference>
<dbReference type="PANTHER" id="PTHR35532">
    <property type="entry name" value="SIMILAR TO POLYHYDROXYALKANOATE DEPOLYMERASE"/>
    <property type="match status" value="1"/>
</dbReference>
<comment type="caution">
    <text evidence="1">The sequence shown here is derived from an EMBL/GenBank/DDBJ whole genome shotgun (WGS) entry which is preliminary data.</text>
</comment>
<dbReference type="PROSITE" id="PS51257">
    <property type="entry name" value="PROKAR_LIPOPROTEIN"/>
    <property type="match status" value="1"/>
</dbReference>
<reference evidence="1 2" key="1">
    <citation type="journal article" date="2014" name="Genome Announc.">
        <title>Draft Genome Sequence of Bacteroides reticulotermitis Strain JCM 10512T, Isolated from the Gut of a Termite.</title>
        <authorList>
            <person name="Yuki M."/>
            <person name="Oshima K."/>
            <person name="Suda W."/>
            <person name="Sakamoto M."/>
            <person name="Iida T."/>
            <person name="Hattori M."/>
            <person name="Ohkuma M."/>
        </authorList>
    </citation>
    <scope>NUCLEOTIDE SEQUENCE [LARGE SCALE GENOMIC DNA]</scope>
    <source>
        <strain evidence="1 2">JCM 10512</strain>
    </source>
</reference>
<accession>W4UMF9</accession>
<organism evidence="1 2">
    <name type="scientific">Bacteroides reticulotermitis JCM 10512</name>
    <dbReference type="NCBI Taxonomy" id="1445607"/>
    <lineage>
        <taxon>Bacteria</taxon>
        <taxon>Pseudomonadati</taxon>
        <taxon>Bacteroidota</taxon>
        <taxon>Bacteroidia</taxon>
        <taxon>Bacteroidales</taxon>
        <taxon>Bacteroidaceae</taxon>
        <taxon>Bacteroides</taxon>
    </lineage>
</organism>
<dbReference type="AlphaFoldDB" id="W4UMF9"/>
<dbReference type="STRING" id="1445607.JCM10512_166"/>